<evidence type="ECO:0000256" key="1">
    <source>
        <dbReference type="SAM" id="SignalP"/>
    </source>
</evidence>
<dbReference type="OrthoDB" id="308440at2759"/>
<reference evidence="2" key="1">
    <citation type="submission" date="2022-07" db="EMBL/GenBank/DDBJ databases">
        <authorList>
            <person name="Macas J."/>
            <person name="Novak P."/>
            <person name="Neumann P."/>
        </authorList>
    </citation>
    <scope>NUCLEOTIDE SEQUENCE</scope>
</reference>
<feature type="chain" id="PRO_5040389367" evidence="1">
    <location>
        <begin position="23"/>
        <end position="415"/>
    </location>
</feature>
<comment type="caution">
    <text evidence="2">The sequence shown here is derived from an EMBL/GenBank/DDBJ whole genome shotgun (WGS) entry which is preliminary data.</text>
</comment>
<dbReference type="PANTHER" id="PTHR34454:SF3">
    <property type="entry name" value="PEPTIDASE I, PUTATIVE-RELATED"/>
    <property type="match status" value="1"/>
</dbReference>
<sequence length="415" mass="46669">MLRRSFNLFLFLVLHCQNLILTSSTHSSTPLLNVSHYLYPKATSFLFSQPPPSPSQPSYLLKEVLESISNGEKWDLEEIRISKLNAKRAKFGNVRKYEFGVRLGKTEIVFKVFDQVSKWKKFESLGKRNWSDFESLVKEIGSNAVLDGFKIEGPLELYAAGDDYSFSLNLPLNVSVPGLKQILVSEGMTIEVEGAEEITVFHTHPSPNGPLYGTIFSNLRSKFPSSCSSSLPIRVRGSAHVSVFKTQNPNSAIKSSFLSGDTIMLLPDKCYTGNVHRKQSSVVDSLSQKASLLENALKSFLGGRADKKTGFGLKIRIKSSIVIRFQMELERNIRNNDTQWSTLGEWRTRPKAERVWFDVVAGIREGSLKPLTMKKFRPFVEVDSLSWSSLMSNVSFTKIPSLLVTSEPLTLDVKW</sequence>
<dbReference type="AlphaFoldDB" id="A0A9P1DX47"/>
<name>A0A9P1DX47_CUSEU</name>
<accession>A0A9P1DX47</accession>
<keyword evidence="1" id="KW-0732">Signal</keyword>
<dbReference type="Proteomes" id="UP001152484">
    <property type="component" value="Unassembled WGS sequence"/>
</dbReference>
<organism evidence="2 3">
    <name type="scientific">Cuscuta europaea</name>
    <name type="common">European dodder</name>
    <dbReference type="NCBI Taxonomy" id="41803"/>
    <lineage>
        <taxon>Eukaryota</taxon>
        <taxon>Viridiplantae</taxon>
        <taxon>Streptophyta</taxon>
        <taxon>Embryophyta</taxon>
        <taxon>Tracheophyta</taxon>
        <taxon>Spermatophyta</taxon>
        <taxon>Magnoliopsida</taxon>
        <taxon>eudicotyledons</taxon>
        <taxon>Gunneridae</taxon>
        <taxon>Pentapetalae</taxon>
        <taxon>asterids</taxon>
        <taxon>lamiids</taxon>
        <taxon>Solanales</taxon>
        <taxon>Convolvulaceae</taxon>
        <taxon>Cuscuteae</taxon>
        <taxon>Cuscuta</taxon>
        <taxon>Cuscuta subgen. Cuscuta</taxon>
    </lineage>
</organism>
<protein>
    <submittedName>
        <fullName evidence="2">Uncharacterized protein</fullName>
    </submittedName>
</protein>
<dbReference type="EMBL" id="CAMAPE010000002">
    <property type="protein sequence ID" value="CAH9054254.1"/>
    <property type="molecule type" value="Genomic_DNA"/>
</dbReference>
<evidence type="ECO:0000313" key="3">
    <source>
        <dbReference type="Proteomes" id="UP001152484"/>
    </source>
</evidence>
<dbReference type="PANTHER" id="PTHR34454">
    <property type="entry name" value="TUNICAMYCIN INDUCED PROTEIN"/>
    <property type="match status" value="1"/>
</dbReference>
<feature type="signal peptide" evidence="1">
    <location>
        <begin position="1"/>
        <end position="22"/>
    </location>
</feature>
<evidence type="ECO:0000313" key="2">
    <source>
        <dbReference type="EMBL" id="CAH9054254.1"/>
    </source>
</evidence>
<proteinExistence type="predicted"/>
<dbReference type="InterPro" id="IPR053283">
    <property type="entry name" value="TUNICAMYCIN_INDUCED_1"/>
</dbReference>
<gene>
    <name evidence="2" type="ORF">CEURO_LOCUS624</name>
</gene>
<keyword evidence="3" id="KW-1185">Reference proteome</keyword>